<proteinExistence type="predicted"/>
<dbReference type="GO" id="GO:0017136">
    <property type="term" value="F:histone deacetylase activity, NAD-dependent"/>
    <property type="evidence" value="ECO:0007669"/>
    <property type="project" value="TreeGrafter"/>
</dbReference>
<dbReference type="RefSeq" id="WP_111868674.1">
    <property type="nucleotide sequence ID" value="NZ_QLYX01000007.1"/>
</dbReference>
<evidence type="ECO:0000256" key="3">
    <source>
        <dbReference type="ARBA" id="ARBA00023027"/>
    </source>
</evidence>
<dbReference type="PROSITE" id="PS50305">
    <property type="entry name" value="SIRTUIN"/>
    <property type="match status" value="1"/>
</dbReference>
<evidence type="ECO:0000259" key="5">
    <source>
        <dbReference type="PROSITE" id="PS50305"/>
    </source>
</evidence>
<keyword evidence="7" id="KW-1185">Reference proteome</keyword>
<evidence type="ECO:0000256" key="4">
    <source>
        <dbReference type="PROSITE-ProRule" id="PRU00236"/>
    </source>
</evidence>
<dbReference type="EC" id="2.3.1.286" evidence="1"/>
<dbReference type="OrthoDB" id="9800582at2"/>
<name>A0A365H4L1_9ACTN</name>
<organism evidence="6 7">
    <name type="scientific">Actinomadura craniellae</name>
    <dbReference type="NCBI Taxonomy" id="2231787"/>
    <lineage>
        <taxon>Bacteria</taxon>
        <taxon>Bacillati</taxon>
        <taxon>Actinomycetota</taxon>
        <taxon>Actinomycetes</taxon>
        <taxon>Streptosporangiales</taxon>
        <taxon>Thermomonosporaceae</taxon>
        <taxon>Actinomadura</taxon>
    </lineage>
</organism>
<feature type="binding site" evidence="4">
    <location>
        <position position="155"/>
    </location>
    <ligand>
        <name>Zn(2+)</name>
        <dbReference type="ChEBI" id="CHEBI:29105"/>
    </ligand>
</feature>
<protein>
    <recommendedName>
        <fullName evidence="1">protein acetyllysine N-acetyltransferase</fullName>
        <ecNumber evidence="1">2.3.1.286</ecNumber>
    </recommendedName>
</protein>
<comment type="caution">
    <text evidence="6">The sequence shown here is derived from an EMBL/GenBank/DDBJ whole genome shotgun (WGS) entry which is preliminary data.</text>
</comment>
<dbReference type="GO" id="GO:0046872">
    <property type="term" value="F:metal ion binding"/>
    <property type="evidence" value="ECO:0007669"/>
    <property type="project" value="UniProtKB-KW"/>
</dbReference>
<evidence type="ECO:0000313" key="6">
    <source>
        <dbReference type="EMBL" id="RAY13932.1"/>
    </source>
</evidence>
<dbReference type="InterPro" id="IPR050134">
    <property type="entry name" value="NAD-dep_sirtuin_deacylases"/>
</dbReference>
<sequence>MDAPLTLNGWLPQAETVTVLTGAGISTDSGIPDFRGPQGVWTKDPAAAALSSIDSYLADPEVRRRSWRARLDHPGWAAEPNRGHAALVELERAGRLRAIITQNIDGLHQSAGSSPSAVIEIHGTMRDAICLSCGLRTPMPEVLARVGAGEEDPPCVSCGGIQKSATISFGQALDPDVLAAAIAAARSCDLFLAVGTSLTVQPAAGLCLEAVEHGARLVIINAQPTPYDRVADAVLRTPIGEALPRLVSRVCEKTGGGAR</sequence>
<dbReference type="Pfam" id="PF02146">
    <property type="entry name" value="SIR2"/>
    <property type="match status" value="1"/>
</dbReference>
<dbReference type="SUPFAM" id="SSF52467">
    <property type="entry name" value="DHS-like NAD/FAD-binding domain"/>
    <property type="match status" value="1"/>
</dbReference>
<dbReference type="GO" id="GO:0070403">
    <property type="term" value="F:NAD+ binding"/>
    <property type="evidence" value="ECO:0007669"/>
    <property type="project" value="InterPro"/>
</dbReference>
<feature type="binding site" evidence="4">
    <location>
        <position position="158"/>
    </location>
    <ligand>
        <name>Zn(2+)</name>
        <dbReference type="ChEBI" id="CHEBI:29105"/>
    </ligand>
</feature>
<keyword evidence="4" id="KW-0862">Zinc</keyword>
<evidence type="ECO:0000256" key="1">
    <source>
        <dbReference type="ARBA" id="ARBA00012928"/>
    </source>
</evidence>
<dbReference type="InterPro" id="IPR029035">
    <property type="entry name" value="DHS-like_NAD/FAD-binding_dom"/>
</dbReference>
<dbReference type="InterPro" id="IPR026590">
    <property type="entry name" value="Ssirtuin_cat_dom"/>
</dbReference>
<dbReference type="PANTHER" id="PTHR11085:SF4">
    <property type="entry name" value="NAD-DEPENDENT PROTEIN DEACYLASE"/>
    <property type="match status" value="1"/>
</dbReference>
<dbReference type="InterPro" id="IPR003000">
    <property type="entry name" value="Sirtuin"/>
</dbReference>
<gene>
    <name evidence="6" type="ORF">DPM19_16670</name>
</gene>
<dbReference type="EMBL" id="QLYX01000007">
    <property type="protein sequence ID" value="RAY13932.1"/>
    <property type="molecule type" value="Genomic_DNA"/>
</dbReference>
<keyword evidence="4" id="KW-0479">Metal-binding</keyword>
<feature type="binding site" evidence="4">
    <location>
        <position position="133"/>
    </location>
    <ligand>
        <name>Zn(2+)</name>
        <dbReference type="ChEBI" id="CHEBI:29105"/>
    </ligand>
</feature>
<keyword evidence="2" id="KW-0808">Transferase</keyword>
<dbReference type="Gene3D" id="3.30.1600.10">
    <property type="entry name" value="SIR2/SIRT2 'Small Domain"/>
    <property type="match status" value="1"/>
</dbReference>
<feature type="binding site" evidence="4">
    <location>
        <position position="130"/>
    </location>
    <ligand>
        <name>Zn(2+)</name>
        <dbReference type="ChEBI" id="CHEBI:29105"/>
    </ligand>
</feature>
<evidence type="ECO:0000256" key="2">
    <source>
        <dbReference type="ARBA" id="ARBA00022679"/>
    </source>
</evidence>
<feature type="domain" description="Deacetylase sirtuin-type" evidence="5">
    <location>
        <begin position="1"/>
        <end position="257"/>
    </location>
</feature>
<keyword evidence="3" id="KW-0520">NAD</keyword>
<dbReference type="Proteomes" id="UP000251891">
    <property type="component" value="Unassembled WGS sequence"/>
</dbReference>
<dbReference type="AlphaFoldDB" id="A0A365H4L1"/>
<dbReference type="PANTHER" id="PTHR11085">
    <property type="entry name" value="NAD-DEPENDENT PROTEIN DEACYLASE SIRTUIN-5, MITOCHONDRIAL-RELATED"/>
    <property type="match status" value="1"/>
</dbReference>
<dbReference type="InterPro" id="IPR026591">
    <property type="entry name" value="Sirtuin_cat_small_dom_sf"/>
</dbReference>
<reference evidence="6 7" key="1">
    <citation type="submission" date="2018-06" db="EMBL/GenBank/DDBJ databases">
        <title>Actinomadura craniellae sp. nov. isolated from marine sponge Craniella sp.</title>
        <authorList>
            <person name="Li L."/>
            <person name="Xu Q.H."/>
            <person name="Lin H.W."/>
            <person name="Lu Y.H."/>
        </authorList>
    </citation>
    <scope>NUCLEOTIDE SEQUENCE [LARGE SCALE GENOMIC DNA]</scope>
    <source>
        <strain evidence="6 7">LHW63021</strain>
    </source>
</reference>
<dbReference type="Gene3D" id="3.40.50.1220">
    <property type="entry name" value="TPP-binding domain"/>
    <property type="match status" value="1"/>
</dbReference>
<feature type="active site" description="Proton acceptor" evidence="4">
    <location>
        <position position="122"/>
    </location>
</feature>
<evidence type="ECO:0000313" key="7">
    <source>
        <dbReference type="Proteomes" id="UP000251891"/>
    </source>
</evidence>
<accession>A0A365H4L1</accession>